<keyword evidence="5" id="KW-1185">Reference proteome</keyword>
<comment type="similarity">
    <text evidence="1">Belongs to the small GTPase superfamily. Rab family.</text>
</comment>
<dbReference type="PANTHER" id="PTHR47980">
    <property type="entry name" value="LD44762P"/>
    <property type="match status" value="1"/>
</dbReference>
<organism evidence="4 5">
    <name type="scientific">Ilex paraguariensis</name>
    <name type="common">yerba mate</name>
    <dbReference type="NCBI Taxonomy" id="185542"/>
    <lineage>
        <taxon>Eukaryota</taxon>
        <taxon>Viridiplantae</taxon>
        <taxon>Streptophyta</taxon>
        <taxon>Embryophyta</taxon>
        <taxon>Tracheophyta</taxon>
        <taxon>Spermatophyta</taxon>
        <taxon>Magnoliopsida</taxon>
        <taxon>eudicotyledons</taxon>
        <taxon>Gunneridae</taxon>
        <taxon>Pentapetalae</taxon>
        <taxon>asterids</taxon>
        <taxon>campanulids</taxon>
        <taxon>Aquifoliales</taxon>
        <taxon>Aquifoliaceae</taxon>
        <taxon>Ilex</taxon>
    </lineage>
</organism>
<dbReference type="EMBL" id="CAUOFW020005815">
    <property type="protein sequence ID" value="CAK9171651.1"/>
    <property type="molecule type" value="Genomic_DNA"/>
</dbReference>
<dbReference type="InterPro" id="IPR001806">
    <property type="entry name" value="Small_GTPase"/>
</dbReference>
<dbReference type="InterPro" id="IPR050305">
    <property type="entry name" value="Small_GTPase_Rab"/>
</dbReference>
<dbReference type="GO" id="GO:0005525">
    <property type="term" value="F:GTP binding"/>
    <property type="evidence" value="ECO:0007669"/>
    <property type="project" value="UniProtKB-KW"/>
</dbReference>
<keyword evidence="3" id="KW-0342">GTP-binding</keyword>
<accession>A0ABC8TQB4</accession>
<evidence type="ECO:0000256" key="2">
    <source>
        <dbReference type="ARBA" id="ARBA00022741"/>
    </source>
</evidence>
<dbReference type="InterPro" id="IPR027417">
    <property type="entry name" value="P-loop_NTPase"/>
</dbReference>
<gene>
    <name evidence="4" type="ORF">ILEXP_LOCUS41235</name>
</gene>
<dbReference type="SUPFAM" id="SSF52540">
    <property type="entry name" value="P-loop containing nucleoside triphosphate hydrolases"/>
    <property type="match status" value="1"/>
</dbReference>
<reference evidence="4 5" key="1">
    <citation type="submission" date="2024-02" db="EMBL/GenBank/DDBJ databases">
        <authorList>
            <person name="Vignale AGUSTIN F."/>
            <person name="Sosa J E."/>
            <person name="Modenutti C."/>
        </authorList>
    </citation>
    <scope>NUCLEOTIDE SEQUENCE [LARGE SCALE GENOMIC DNA]</scope>
</reference>
<dbReference type="SMART" id="SM00175">
    <property type="entry name" value="RAB"/>
    <property type="match status" value="1"/>
</dbReference>
<sequence length="80" mass="9210">MGILLVYDVADESPFNNIRNWIRNIKQHASNNVNKILVSNKDDMDESKRVVPTSRGQALTDEYGIKFFETMSSDCCEIKR</sequence>
<evidence type="ECO:0000313" key="5">
    <source>
        <dbReference type="Proteomes" id="UP001642360"/>
    </source>
</evidence>
<evidence type="ECO:0000256" key="3">
    <source>
        <dbReference type="ARBA" id="ARBA00023134"/>
    </source>
</evidence>
<comment type="caution">
    <text evidence="4">The sequence shown here is derived from an EMBL/GenBank/DDBJ whole genome shotgun (WGS) entry which is preliminary data.</text>
</comment>
<proteinExistence type="inferred from homology"/>
<keyword evidence="2" id="KW-0547">Nucleotide-binding</keyword>
<evidence type="ECO:0000313" key="4">
    <source>
        <dbReference type="EMBL" id="CAK9171651.1"/>
    </source>
</evidence>
<dbReference type="Pfam" id="PF00071">
    <property type="entry name" value="Ras"/>
    <property type="match status" value="1"/>
</dbReference>
<name>A0ABC8TQB4_9AQUA</name>
<dbReference type="PROSITE" id="PS51419">
    <property type="entry name" value="RAB"/>
    <property type="match status" value="1"/>
</dbReference>
<dbReference type="PROSITE" id="PS51421">
    <property type="entry name" value="RAS"/>
    <property type="match status" value="1"/>
</dbReference>
<protein>
    <submittedName>
        <fullName evidence="4">Uncharacterized protein</fullName>
    </submittedName>
</protein>
<dbReference type="Gene3D" id="3.40.50.300">
    <property type="entry name" value="P-loop containing nucleotide triphosphate hydrolases"/>
    <property type="match status" value="1"/>
</dbReference>
<dbReference type="Proteomes" id="UP001642360">
    <property type="component" value="Unassembled WGS sequence"/>
</dbReference>
<dbReference type="AlphaFoldDB" id="A0ABC8TQB4"/>
<evidence type="ECO:0000256" key="1">
    <source>
        <dbReference type="ARBA" id="ARBA00006270"/>
    </source>
</evidence>